<proteinExistence type="predicted"/>
<sequence>MFYRFTLSTFILLLITGLSEIAAQDIVINTEQRTGNRESQNIIYFTPSIYPDVAEIKDATNEAFFSAVSDSYVNNRNRRMVRVDMPVTYEDADRNTIREICINNNATHAVIPHVKFFKVGLGQFVFSSQVVVSMKLYDAEGNFVSESSYDTFRKNARIMGSAQNSIRIGTNGVLRELSQNIKRKK</sequence>
<evidence type="ECO:0000313" key="3">
    <source>
        <dbReference type="EMBL" id="QMS99140.1"/>
    </source>
</evidence>
<keyword evidence="1" id="KW-0732">Signal</keyword>
<keyword evidence="5" id="KW-1185">Reference proteome</keyword>
<feature type="chain" id="PRO_5044656216" evidence="1">
    <location>
        <begin position="23"/>
        <end position="185"/>
    </location>
</feature>
<reference evidence="5" key="2">
    <citation type="submission" date="2020-07" db="EMBL/GenBank/DDBJ databases">
        <title>Flavobacterium sp. xlx-214.</title>
        <authorList>
            <person name="Yang C."/>
        </authorList>
    </citation>
    <scope>NUCLEOTIDE SEQUENCE [LARGE SCALE GENOMIC DNA]</scope>
    <source>
        <strain evidence="5">CX-624</strain>
    </source>
</reference>
<dbReference type="EMBL" id="JACEUX010000003">
    <property type="protein sequence ID" value="MBA5247381.1"/>
    <property type="molecule type" value="Genomic_DNA"/>
</dbReference>
<reference evidence="3 4" key="1">
    <citation type="submission" date="2020-07" db="EMBL/GenBank/DDBJ databases">
        <title>Chryseobacterium sp.cx-624.</title>
        <authorList>
            <person name="Yang C."/>
        </authorList>
    </citation>
    <scope>NUCLEOTIDE SEQUENCE [LARGE SCALE GENOMIC DNA]</scope>
    <source>
        <strain evidence="3">Cx-624</strain>
        <strain evidence="4">cx-624</strain>
    </source>
</reference>
<evidence type="ECO:0000313" key="5">
    <source>
        <dbReference type="Proteomes" id="UP000539710"/>
    </source>
</evidence>
<dbReference type="Proteomes" id="UP000539710">
    <property type="component" value="Unassembled WGS sequence"/>
</dbReference>
<dbReference type="Proteomes" id="UP000515349">
    <property type="component" value="Chromosome"/>
</dbReference>
<evidence type="ECO:0000313" key="2">
    <source>
        <dbReference type="EMBL" id="MBA5247381.1"/>
    </source>
</evidence>
<dbReference type="AlphaFoldDB" id="A0A7D7LQP1"/>
<dbReference type="EMBL" id="CP059472">
    <property type="protein sequence ID" value="QMS99140.1"/>
    <property type="molecule type" value="Genomic_DNA"/>
</dbReference>
<evidence type="ECO:0000313" key="4">
    <source>
        <dbReference type="Proteomes" id="UP000515349"/>
    </source>
</evidence>
<keyword evidence="3" id="KW-0670">Pyruvate</keyword>
<dbReference type="RefSeq" id="WP_181887485.1">
    <property type="nucleotide sequence ID" value="NZ_CP059472.1"/>
</dbReference>
<organism evidence="3 4">
    <name type="scientific">Marnyiella aurantia</name>
    <dbReference type="NCBI Taxonomy" id="2758037"/>
    <lineage>
        <taxon>Bacteria</taxon>
        <taxon>Pseudomonadati</taxon>
        <taxon>Bacteroidota</taxon>
        <taxon>Flavobacteriia</taxon>
        <taxon>Flavobacteriales</taxon>
        <taxon>Weeksellaceae</taxon>
        <taxon>Marnyiella</taxon>
    </lineage>
</organism>
<feature type="signal peptide" evidence="1">
    <location>
        <begin position="1"/>
        <end position="22"/>
    </location>
</feature>
<dbReference type="KEGG" id="cbau:H1R16_03795"/>
<accession>A0A7D7LQP1</accession>
<protein>
    <submittedName>
        <fullName evidence="3">Pyruvate decarboxylase</fullName>
    </submittedName>
</protein>
<evidence type="ECO:0000256" key="1">
    <source>
        <dbReference type="SAM" id="SignalP"/>
    </source>
</evidence>
<name>A0A7D7LQP1_9FLAO</name>
<reference evidence="2" key="3">
    <citation type="submission" date="2020-07" db="EMBL/GenBank/DDBJ databases">
        <authorList>
            <person name="Yang C."/>
        </authorList>
    </citation>
    <scope>NUCLEOTIDE SEQUENCE</scope>
    <source>
        <strain evidence="2">Cx-624</strain>
    </source>
</reference>
<gene>
    <name evidence="3" type="ORF">H1R16_03795</name>
    <name evidence="2" type="ORF">H2507_09385</name>
</gene>